<keyword evidence="4" id="KW-0808">Transferase</keyword>
<dbReference type="Pfam" id="PF22700">
    <property type="entry name" value="MVD-like_N"/>
    <property type="match status" value="1"/>
</dbReference>
<keyword evidence="2" id="KW-0963">Cytoplasm</keyword>
<dbReference type="InterPro" id="IPR041370">
    <property type="entry name" value="Mlase_EEF1AKMT1/ZCCHC4"/>
</dbReference>
<keyword evidence="3" id="KW-0489">Methyltransferase</keyword>
<dbReference type="EMBL" id="CM017654">
    <property type="protein sequence ID" value="TYI76505.1"/>
    <property type="molecule type" value="Genomic_DNA"/>
</dbReference>
<dbReference type="InterPro" id="IPR014721">
    <property type="entry name" value="Ribsml_uS5_D2-typ_fold_subgr"/>
</dbReference>
<dbReference type="GO" id="GO:0008168">
    <property type="term" value="F:methyltransferase activity"/>
    <property type="evidence" value="ECO:0007669"/>
    <property type="project" value="UniProtKB-KW"/>
</dbReference>
<evidence type="ECO:0000256" key="2">
    <source>
        <dbReference type="ARBA" id="ARBA00022490"/>
    </source>
</evidence>
<evidence type="ECO:0000256" key="1">
    <source>
        <dbReference type="ARBA" id="ARBA00004496"/>
    </source>
</evidence>
<name>A0A5D2UI90_GOSMU</name>
<feature type="domain" description="Diphosphomevalonate decarboxylase-like N-terminal" evidence="5">
    <location>
        <begin position="2"/>
        <end position="45"/>
    </location>
</feature>
<dbReference type="GO" id="GO:0005829">
    <property type="term" value="C:cytosol"/>
    <property type="evidence" value="ECO:0007669"/>
    <property type="project" value="TreeGrafter"/>
</dbReference>
<proteinExistence type="predicted"/>
<evidence type="ECO:0000256" key="3">
    <source>
        <dbReference type="ARBA" id="ARBA00022603"/>
    </source>
</evidence>
<sequence length="140" mass="15708">MNVSEDESQLSTIARQGSGSACRSLFGGFVKWIMGKEDDGSDSLAVQLVDEKLWEDLFIIIVVSKECLEKVTQTISFLAQPRESHLLLLTGEVQRDRVAELLGLRACNFRPRHSSKLGNEFRVFTNYDPGERLGGCEQEQ</sequence>
<evidence type="ECO:0000256" key="4">
    <source>
        <dbReference type="ARBA" id="ARBA00022679"/>
    </source>
</evidence>
<dbReference type="GO" id="GO:0032259">
    <property type="term" value="P:methylation"/>
    <property type="evidence" value="ECO:0007669"/>
    <property type="project" value="UniProtKB-KW"/>
</dbReference>
<comment type="subcellular location">
    <subcellularLocation>
        <location evidence="1">Cytoplasm</location>
    </subcellularLocation>
</comment>
<protein>
    <recommendedName>
        <fullName evidence="5">Diphosphomevalonate decarboxylase-like N-terminal domain-containing protein</fullName>
    </recommendedName>
</protein>
<dbReference type="GO" id="GO:0019287">
    <property type="term" value="P:isopentenyl diphosphate biosynthetic process, mevalonate pathway"/>
    <property type="evidence" value="ECO:0007669"/>
    <property type="project" value="TreeGrafter"/>
</dbReference>
<dbReference type="Pfam" id="PF10237">
    <property type="entry name" value="N6-adenineMlase"/>
    <property type="match status" value="1"/>
</dbReference>
<reference evidence="6 7" key="1">
    <citation type="submission" date="2019-07" db="EMBL/GenBank/DDBJ databases">
        <title>WGS assembly of Gossypium mustelinum.</title>
        <authorList>
            <person name="Chen Z.J."/>
            <person name="Sreedasyam A."/>
            <person name="Ando A."/>
            <person name="Song Q."/>
            <person name="De L."/>
            <person name="Hulse-Kemp A."/>
            <person name="Ding M."/>
            <person name="Ye W."/>
            <person name="Kirkbride R."/>
            <person name="Jenkins J."/>
            <person name="Plott C."/>
            <person name="Lovell J."/>
            <person name="Lin Y.-M."/>
            <person name="Vaughn R."/>
            <person name="Liu B."/>
            <person name="Li W."/>
            <person name="Simpson S."/>
            <person name="Scheffler B."/>
            <person name="Saski C."/>
            <person name="Grover C."/>
            <person name="Hu G."/>
            <person name="Conover J."/>
            <person name="Carlson J."/>
            <person name="Shu S."/>
            <person name="Boston L."/>
            <person name="Williams M."/>
            <person name="Peterson D."/>
            <person name="Mcgee K."/>
            <person name="Jones D."/>
            <person name="Wendel J."/>
            <person name="Stelly D."/>
            <person name="Grimwood J."/>
            <person name="Schmutz J."/>
        </authorList>
    </citation>
    <scope>NUCLEOTIDE SEQUENCE [LARGE SCALE GENOMIC DNA]</scope>
    <source>
        <strain evidence="6">1408120.09</strain>
    </source>
</reference>
<accession>A0A5D2UI90</accession>
<dbReference type="Gene3D" id="3.30.230.10">
    <property type="match status" value="1"/>
</dbReference>
<dbReference type="GO" id="GO:0004163">
    <property type="term" value="F:diphosphomevalonate decarboxylase activity"/>
    <property type="evidence" value="ECO:0007669"/>
    <property type="project" value="TreeGrafter"/>
</dbReference>
<evidence type="ECO:0000313" key="6">
    <source>
        <dbReference type="EMBL" id="TYI76504.1"/>
    </source>
</evidence>
<evidence type="ECO:0000313" key="7">
    <source>
        <dbReference type="Proteomes" id="UP000323597"/>
    </source>
</evidence>
<dbReference type="SUPFAM" id="SSF54211">
    <property type="entry name" value="Ribosomal protein S5 domain 2-like"/>
    <property type="match status" value="1"/>
</dbReference>
<keyword evidence="7" id="KW-1185">Reference proteome</keyword>
<dbReference type="PANTHER" id="PTHR10977">
    <property type="entry name" value="DIPHOSPHOMEVALONATE DECARBOXYLASE"/>
    <property type="match status" value="1"/>
</dbReference>
<dbReference type="PANTHER" id="PTHR10977:SF3">
    <property type="entry name" value="DIPHOSPHOMEVALONATE DECARBOXYLASE"/>
    <property type="match status" value="1"/>
</dbReference>
<dbReference type="InterPro" id="IPR020568">
    <property type="entry name" value="Ribosomal_Su5_D2-typ_SF"/>
</dbReference>
<dbReference type="AlphaFoldDB" id="A0A5D2UI90"/>
<organism evidence="6 7">
    <name type="scientific">Gossypium mustelinum</name>
    <name type="common">Cotton</name>
    <name type="synonym">Gossypium caicoense</name>
    <dbReference type="NCBI Taxonomy" id="34275"/>
    <lineage>
        <taxon>Eukaryota</taxon>
        <taxon>Viridiplantae</taxon>
        <taxon>Streptophyta</taxon>
        <taxon>Embryophyta</taxon>
        <taxon>Tracheophyta</taxon>
        <taxon>Spermatophyta</taxon>
        <taxon>Magnoliopsida</taxon>
        <taxon>eudicotyledons</taxon>
        <taxon>Gunneridae</taxon>
        <taxon>Pentapetalae</taxon>
        <taxon>rosids</taxon>
        <taxon>malvids</taxon>
        <taxon>Malvales</taxon>
        <taxon>Malvaceae</taxon>
        <taxon>Malvoideae</taxon>
        <taxon>Gossypium</taxon>
    </lineage>
</organism>
<dbReference type="EMBL" id="CM017654">
    <property type="protein sequence ID" value="TYI76504.1"/>
    <property type="molecule type" value="Genomic_DNA"/>
</dbReference>
<gene>
    <name evidence="6" type="ORF">E1A91_D06G080900v1</name>
</gene>
<dbReference type="Proteomes" id="UP000323597">
    <property type="component" value="Chromosome D06"/>
</dbReference>
<evidence type="ECO:0000259" key="5">
    <source>
        <dbReference type="Pfam" id="PF22700"/>
    </source>
</evidence>
<dbReference type="InterPro" id="IPR053859">
    <property type="entry name" value="MVD-like_N"/>
</dbReference>